<dbReference type="AlphaFoldDB" id="A0A1H1M2Y1"/>
<dbReference type="SUPFAM" id="SSF49742">
    <property type="entry name" value="PHM/PNGase F"/>
    <property type="match status" value="2"/>
</dbReference>
<gene>
    <name evidence="4" type="ORF">SAMN04488570_0450</name>
</gene>
<evidence type="ECO:0000256" key="3">
    <source>
        <dbReference type="SAM" id="SignalP"/>
    </source>
</evidence>
<dbReference type="GO" id="GO:0005507">
    <property type="term" value="F:copper ion binding"/>
    <property type="evidence" value="ECO:0007669"/>
    <property type="project" value="InterPro"/>
</dbReference>
<dbReference type="InterPro" id="IPR000945">
    <property type="entry name" value="DBH-like"/>
</dbReference>
<name>A0A1H1M2Y1_9ACTN</name>
<dbReference type="Proteomes" id="UP000198859">
    <property type="component" value="Chromosome I"/>
</dbReference>
<organism evidence="4 5">
    <name type="scientific">Nocardioides scoriae</name>
    <dbReference type="NCBI Taxonomy" id="642780"/>
    <lineage>
        <taxon>Bacteria</taxon>
        <taxon>Bacillati</taxon>
        <taxon>Actinomycetota</taxon>
        <taxon>Actinomycetes</taxon>
        <taxon>Propionibacteriales</taxon>
        <taxon>Nocardioidaceae</taxon>
        <taxon>Nocardioides</taxon>
    </lineage>
</organism>
<protein>
    <recommendedName>
        <fullName evidence="6">Copper type II ascorbate-dependent monooxygenase, C-terminal domain</fullName>
    </recommendedName>
</protein>
<accession>A0A1H1M2Y1</accession>
<dbReference type="Gene3D" id="2.60.120.230">
    <property type="match status" value="1"/>
</dbReference>
<feature type="compositionally biased region" description="Basic and acidic residues" evidence="2">
    <location>
        <begin position="87"/>
        <end position="96"/>
    </location>
</feature>
<feature type="region of interest" description="Disordered" evidence="2">
    <location>
        <begin position="36"/>
        <end position="107"/>
    </location>
</feature>
<keyword evidence="3" id="KW-0732">Signal</keyword>
<dbReference type="PANTHER" id="PTHR10157">
    <property type="entry name" value="DOPAMINE BETA HYDROXYLASE RELATED"/>
    <property type="match status" value="1"/>
</dbReference>
<evidence type="ECO:0008006" key="6">
    <source>
        <dbReference type="Google" id="ProtNLM"/>
    </source>
</evidence>
<feature type="compositionally biased region" description="Low complexity" evidence="2">
    <location>
        <begin position="48"/>
        <end position="75"/>
    </location>
</feature>
<dbReference type="STRING" id="642780.SAMN04488570_0450"/>
<evidence type="ECO:0000256" key="1">
    <source>
        <dbReference type="ARBA" id="ARBA00023157"/>
    </source>
</evidence>
<keyword evidence="1" id="KW-1015">Disulfide bond</keyword>
<evidence type="ECO:0000313" key="5">
    <source>
        <dbReference type="Proteomes" id="UP000198859"/>
    </source>
</evidence>
<keyword evidence="5" id="KW-1185">Reference proteome</keyword>
<feature type="chain" id="PRO_5009253988" description="Copper type II ascorbate-dependent monooxygenase, C-terminal domain" evidence="3">
    <location>
        <begin position="33"/>
        <end position="422"/>
    </location>
</feature>
<dbReference type="GO" id="GO:0004500">
    <property type="term" value="F:dopamine beta-monooxygenase activity"/>
    <property type="evidence" value="ECO:0007669"/>
    <property type="project" value="InterPro"/>
</dbReference>
<feature type="signal peptide" evidence="3">
    <location>
        <begin position="1"/>
        <end position="32"/>
    </location>
</feature>
<dbReference type="InterPro" id="IPR008977">
    <property type="entry name" value="PHM/PNGase_F_dom_sf"/>
</dbReference>
<dbReference type="PANTHER" id="PTHR10157:SF23">
    <property type="entry name" value="MOXD1 HOMOLOG 1"/>
    <property type="match status" value="1"/>
</dbReference>
<dbReference type="PROSITE" id="PS51257">
    <property type="entry name" value="PROKAR_LIPOPROTEIN"/>
    <property type="match status" value="1"/>
</dbReference>
<dbReference type="Gene3D" id="2.60.120.310">
    <property type="entry name" value="Copper type II, ascorbate-dependent monooxygenase, N-terminal domain"/>
    <property type="match status" value="1"/>
</dbReference>
<dbReference type="InterPro" id="IPR036939">
    <property type="entry name" value="Cu2_ascorb_mOase_N_sf"/>
</dbReference>
<proteinExistence type="predicted"/>
<evidence type="ECO:0000313" key="4">
    <source>
        <dbReference type="EMBL" id="SDR81121.1"/>
    </source>
</evidence>
<sequence length="422" mass="44289">MSRSRASRRRGLAPLLLAALLALVLAGCGADAGTDAGTDAGSHDSSVAAGTAGGTTEAPGAAPPSGSGHASGHGADTTRAAPVALRPGERRDRLAMPEDYTPRAPTGVGTDDYRCFLLDPATTRDQVITGFDVRPGNPDVVHHVILFRVPAAGVAAAEERDAATPGQGWTCFGDSGLSGAGGGGLDDAPWLGAWAPGGREQVWGRGLGVGLGEGDRVVMQVHYNLLQGAAPDRSAVDLRLADRTPQTRLLRTVLLPAPVELPCRAAHADGPLCDRAASLSDVKARFGEGPGSTADLLHLLCGELQPGPVQTCTRPVTTRETVRGVAGHMHLLGRSIEIEVDPGTPRARTLLDTRVWDFDDQGSRRVRPTVLEPGDQLRVTCRHDQELRDRLPAFEGQPDKYVVWGEGSTDEMCLGILQVTRP</sequence>
<evidence type="ECO:0000256" key="2">
    <source>
        <dbReference type="SAM" id="MobiDB-lite"/>
    </source>
</evidence>
<dbReference type="InterPro" id="IPR014784">
    <property type="entry name" value="Cu2_ascorb_mOase-like_C"/>
</dbReference>
<dbReference type="EMBL" id="LT629757">
    <property type="protein sequence ID" value="SDR81121.1"/>
    <property type="molecule type" value="Genomic_DNA"/>
</dbReference>
<reference evidence="5" key="1">
    <citation type="submission" date="2016-10" db="EMBL/GenBank/DDBJ databases">
        <authorList>
            <person name="Varghese N."/>
            <person name="Submissions S."/>
        </authorList>
    </citation>
    <scope>NUCLEOTIDE SEQUENCE [LARGE SCALE GENOMIC DNA]</scope>
    <source>
        <strain evidence="5">DSM 22127</strain>
    </source>
</reference>